<comment type="function">
    <text evidence="1 9">May be involved in recombinational repair of damaged DNA.</text>
</comment>
<dbReference type="PANTHER" id="PTHR11059">
    <property type="entry name" value="DNA REPAIR PROTEIN RECN"/>
    <property type="match status" value="1"/>
</dbReference>
<evidence type="ECO:0000313" key="11">
    <source>
        <dbReference type="EMBL" id="GFH39732.1"/>
    </source>
</evidence>
<evidence type="ECO:0000256" key="2">
    <source>
        <dbReference type="ARBA" id="ARBA00009441"/>
    </source>
</evidence>
<dbReference type="InterPro" id="IPR004604">
    <property type="entry name" value="DNA_recomb/repair_RecN"/>
</dbReference>
<dbReference type="FunFam" id="3.40.50.300:FF:000356">
    <property type="entry name" value="DNA repair protein RecN"/>
    <property type="match status" value="1"/>
</dbReference>
<dbReference type="InterPro" id="IPR027417">
    <property type="entry name" value="P-loop_NTPase"/>
</dbReference>
<accession>A0A6A0B3K9</accession>
<dbReference type="EMBL" id="BLLH01000001">
    <property type="protein sequence ID" value="GFH39732.1"/>
    <property type="molecule type" value="Genomic_DNA"/>
</dbReference>
<dbReference type="GO" id="GO:0009432">
    <property type="term" value="P:SOS response"/>
    <property type="evidence" value="ECO:0007669"/>
    <property type="project" value="TreeGrafter"/>
</dbReference>
<evidence type="ECO:0000256" key="3">
    <source>
        <dbReference type="ARBA" id="ARBA00021315"/>
    </source>
</evidence>
<dbReference type="GO" id="GO:0006281">
    <property type="term" value="P:DNA repair"/>
    <property type="evidence" value="ECO:0007669"/>
    <property type="project" value="UniProtKB-KW"/>
</dbReference>
<protein>
    <recommendedName>
        <fullName evidence="3 9">DNA repair protein RecN</fullName>
    </recommendedName>
    <alternativeName>
        <fullName evidence="8 9">Recombination protein N</fullName>
    </alternativeName>
</protein>
<dbReference type="SUPFAM" id="SSF52540">
    <property type="entry name" value="P-loop containing nucleoside triphosphate hydrolases"/>
    <property type="match status" value="2"/>
</dbReference>
<evidence type="ECO:0000256" key="6">
    <source>
        <dbReference type="ARBA" id="ARBA00022840"/>
    </source>
</evidence>
<dbReference type="GO" id="GO:0005524">
    <property type="term" value="F:ATP binding"/>
    <property type="evidence" value="ECO:0007669"/>
    <property type="project" value="UniProtKB-KW"/>
</dbReference>
<name>A0A6A0B3K9_9LACT</name>
<dbReference type="Pfam" id="PF02463">
    <property type="entry name" value="SMC_N"/>
    <property type="match status" value="1"/>
</dbReference>
<dbReference type="InterPro" id="IPR003395">
    <property type="entry name" value="RecF/RecN/SMC_N"/>
</dbReference>
<evidence type="ECO:0000256" key="7">
    <source>
        <dbReference type="ARBA" id="ARBA00023204"/>
    </source>
</evidence>
<evidence type="ECO:0000256" key="9">
    <source>
        <dbReference type="PIRNR" id="PIRNR003128"/>
    </source>
</evidence>
<feature type="domain" description="RecF/RecN/SMC N-terminal" evidence="10">
    <location>
        <begin position="1"/>
        <end position="512"/>
    </location>
</feature>
<dbReference type="NCBIfam" id="TIGR00634">
    <property type="entry name" value="recN"/>
    <property type="match status" value="1"/>
</dbReference>
<dbReference type="GO" id="GO:0043590">
    <property type="term" value="C:bacterial nucleoid"/>
    <property type="evidence" value="ECO:0007669"/>
    <property type="project" value="TreeGrafter"/>
</dbReference>
<keyword evidence="5 9" id="KW-0227">DNA damage</keyword>
<keyword evidence="6" id="KW-0067">ATP-binding</keyword>
<dbReference type="FunFam" id="3.40.50.300:FF:000319">
    <property type="entry name" value="DNA repair protein RecN"/>
    <property type="match status" value="1"/>
</dbReference>
<evidence type="ECO:0000256" key="1">
    <source>
        <dbReference type="ARBA" id="ARBA00003618"/>
    </source>
</evidence>
<dbReference type="RefSeq" id="WP_172354622.1">
    <property type="nucleotide sequence ID" value="NZ_BLLH01000001.1"/>
</dbReference>
<evidence type="ECO:0000256" key="5">
    <source>
        <dbReference type="ARBA" id="ARBA00022763"/>
    </source>
</evidence>
<dbReference type="PANTHER" id="PTHR11059:SF0">
    <property type="entry name" value="DNA REPAIR PROTEIN RECN"/>
    <property type="match status" value="1"/>
</dbReference>
<dbReference type="Proteomes" id="UP000475928">
    <property type="component" value="Unassembled WGS sequence"/>
</dbReference>
<proteinExistence type="inferred from homology"/>
<dbReference type="Gene3D" id="3.40.50.300">
    <property type="entry name" value="P-loop containing nucleotide triphosphate hydrolases"/>
    <property type="match status" value="2"/>
</dbReference>
<dbReference type="AlphaFoldDB" id="A0A6A0B3K9"/>
<dbReference type="GO" id="GO:0006310">
    <property type="term" value="P:DNA recombination"/>
    <property type="evidence" value="ECO:0007669"/>
    <property type="project" value="InterPro"/>
</dbReference>
<dbReference type="CDD" id="cd03241">
    <property type="entry name" value="ABC_RecN"/>
    <property type="match status" value="2"/>
</dbReference>
<reference evidence="11 12" key="1">
    <citation type="submission" date="2020-02" db="EMBL/GenBank/DDBJ databases">
        <title>Draft genome sequence of Lactococcus sp. Hs20B0-1.</title>
        <authorList>
            <person name="Noda S."/>
            <person name="Yuki M."/>
            <person name="Ohkuma M."/>
        </authorList>
    </citation>
    <scope>NUCLEOTIDE SEQUENCE [LARGE SCALE GENOMIC DNA]</scope>
    <source>
        <strain evidence="11 12">Hs20B0-1</strain>
    </source>
</reference>
<evidence type="ECO:0000256" key="4">
    <source>
        <dbReference type="ARBA" id="ARBA00022741"/>
    </source>
</evidence>
<keyword evidence="12" id="KW-1185">Reference proteome</keyword>
<dbReference type="NCBIfam" id="NF008121">
    <property type="entry name" value="PRK10869.1"/>
    <property type="match status" value="1"/>
</dbReference>
<comment type="caution">
    <text evidence="11">The sequence shown here is derived from an EMBL/GenBank/DDBJ whole genome shotgun (WGS) entry which is preliminary data.</text>
</comment>
<organism evidence="11 12">
    <name type="scientific">Pseudolactococcus insecticola</name>
    <dbReference type="NCBI Taxonomy" id="2709158"/>
    <lineage>
        <taxon>Bacteria</taxon>
        <taxon>Bacillati</taxon>
        <taxon>Bacillota</taxon>
        <taxon>Bacilli</taxon>
        <taxon>Lactobacillales</taxon>
        <taxon>Streptococcaceae</taxon>
        <taxon>Pseudolactococcus</taxon>
    </lineage>
</organism>
<evidence type="ECO:0000256" key="8">
    <source>
        <dbReference type="ARBA" id="ARBA00033408"/>
    </source>
</evidence>
<evidence type="ECO:0000259" key="10">
    <source>
        <dbReference type="Pfam" id="PF02463"/>
    </source>
</evidence>
<keyword evidence="7 9" id="KW-0234">DNA repair</keyword>
<evidence type="ECO:0000313" key="12">
    <source>
        <dbReference type="Proteomes" id="UP000475928"/>
    </source>
</evidence>
<keyword evidence="4" id="KW-0547">Nucleotide-binding</keyword>
<comment type="similarity">
    <text evidence="2 9">Belongs to the RecN family.</text>
</comment>
<dbReference type="PIRSF" id="PIRSF003128">
    <property type="entry name" value="RecN"/>
    <property type="match status" value="1"/>
</dbReference>
<sequence length="555" mass="61733">MLQEISIKNFAIIDTISMQFDRGMSILTGETGAGKSIIIDAMNLLLGSRAQTSFVRHGADKAEIEGLFFYKESPEIATKLEELGFDNTGELILRREIFANGRSSCRINGVLTPLSNLQAIGGFLVDIHGQHEHQELMSPAHHLTMLDEFGDKKFLEIKQNYKEKFTTYKSLRQKLVALKKNQADFAQRIDVLKFQIDEISAAEIDLKADADLYARRDVLSHANRIAEHLNSAYYSLDDDDADNSSLSMVRNAMNELESASQFDEKSYAKLSEKIAEAYYLLEDAAADLEKRIDDLEFNPSELIMIEDRISTLTTLKKKYGPELSDVLTYLENCQKELDELTGDENSSETLEISFKEAEQALLVSAKILAEGRASIAKTLEADVKRELSDLYMAKADFKVSFEPGKFSVNGNQHVEFFIQTNPGEGFKPLAKTASGGEMSRIMLAIKSSFAQKENKTSIVFDEVDTGVSGRVAQAIANKIYKISQSGQVLCISHLPQVVAVADTQFYIEKVQSDDSTTSSVRKLSTDERATEVAKMLAGDDITPEALAQAKKLLEK</sequence>
<gene>
    <name evidence="11" type="primary">recN</name>
    <name evidence="11" type="ORF">Hs20B_01300</name>
</gene>